<keyword evidence="3" id="KW-1185">Reference proteome</keyword>
<evidence type="ECO:0000313" key="3">
    <source>
        <dbReference type="Proteomes" id="UP001212841"/>
    </source>
</evidence>
<dbReference type="Pfam" id="PF00581">
    <property type="entry name" value="Rhodanese"/>
    <property type="match status" value="1"/>
</dbReference>
<dbReference type="InterPro" id="IPR001763">
    <property type="entry name" value="Rhodanese-like_dom"/>
</dbReference>
<gene>
    <name evidence="2" type="ORF">HK097_007675</name>
</gene>
<dbReference type="PANTHER" id="PTHR44086:SF10">
    <property type="entry name" value="THIOSULFATE SULFURTRANSFERASE_RHODANESE-LIKE DOMAIN-CONTAINING PROTEIN 3"/>
    <property type="match status" value="1"/>
</dbReference>
<dbReference type="Proteomes" id="UP001212841">
    <property type="component" value="Unassembled WGS sequence"/>
</dbReference>
<dbReference type="CDD" id="cd00158">
    <property type="entry name" value="RHOD"/>
    <property type="match status" value="1"/>
</dbReference>
<organism evidence="2 3">
    <name type="scientific">Rhizophlyctis rosea</name>
    <dbReference type="NCBI Taxonomy" id="64517"/>
    <lineage>
        <taxon>Eukaryota</taxon>
        <taxon>Fungi</taxon>
        <taxon>Fungi incertae sedis</taxon>
        <taxon>Chytridiomycota</taxon>
        <taxon>Chytridiomycota incertae sedis</taxon>
        <taxon>Chytridiomycetes</taxon>
        <taxon>Rhizophlyctidales</taxon>
        <taxon>Rhizophlyctidaceae</taxon>
        <taxon>Rhizophlyctis</taxon>
    </lineage>
</organism>
<dbReference type="PROSITE" id="PS50206">
    <property type="entry name" value="RHODANESE_3"/>
    <property type="match status" value="1"/>
</dbReference>
<accession>A0AAD5X526</accession>
<dbReference type="PANTHER" id="PTHR44086">
    <property type="entry name" value="THIOSULFATE SULFURTRANSFERASE RDL2, MITOCHONDRIAL-RELATED"/>
    <property type="match status" value="1"/>
</dbReference>
<evidence type="ECO:0000259" key="1">
    <source>
        <dbReference type="PROSITE" id="PS50206"/>
    </source>
</evidence>
<sequence>MFGLQRTSYLTATIARHIKPSIRTFSITPATQSRFTDFTNSLKSTVKTMTGAEVNAHINEDPSYGPRVDYHLIDIREPYEWNEEHIPGAVYLGRGVLERDLASIAKPTDTVVLYCQSGPRSLISADNLQRMGYKNVYIVEGGLARYKKQYGTQLNPKGMIEE</sequence>
<comment type="caution">
    <text evidence="2">The sequence shown here is derived from an EMBL/GenBank/DDBJ whole genome shotgun (WGS) entry which is preliminary data.</text>
</comment>
<evidence type="ECO:0000313" key="2">
    <source>
        <dbReference type="EMBL" id="KAJ3051344.1"/>
    </source>
</evidence>
<dbReference type="SUPFAM" id="SSF52821">
    <property type="entry name" value="Rhodanese/Cell cycle control phosphatase"/>
    <property type="match status" value="1"/>
</dbReference>
<proteinExistence type="predicted"/>
<name>A0AAD5X526_9FUNG</name>
<dbReference type="InterPro" id="IPR036873">
    <property type="entry name" value="Rhodanese-like_dom_sf"/>
</dbReference>
<dbReference type="GO" id="GO:0004792">
    <property type="term" value="F:thiosulfate-cyanide sulfurtransferase activity"/>
    <property type="evidence" value="ECO:0007669"/>
    <property type="project" value="TreeGrafter"/>
</dbReference>
<dbReference type="AlphaFoldDB" id="A0AAD5X526"/>
<dbReference type="EMBL" id="JADGJD010000407">
    <property type="protein sequence ID" value="KAJ3051344.1"/>
    <property type="molecule type" value="Genomic_DNA"/>
</dbReference>
<dbReference type="SMART" id="SM00450">
    <property type="entry name" value="RHOD"/>
    <property type="match status" value="1"/>
</dbReference>
<dbReference type="Gene3D" id="3.40.250.10">
    <property type="entry name" value="Rhodanese-like domain"/>
    <property type="match status" value="1"/>
</dbReference>
<feature type="domain" description="Rhodanese" evidence="1">
    <location>
        <begin position="66"/>
        <end position="155"/>
    </location>
</feature>
<reference evidence="2" key="1">
    <citation type="submission" date="2020-05" db="EMBL/GenBank/DDBJ databases">
        <title>Phylogenomic resolution of chytrid fungi.</title>
        <authorList>
            <person name="Stajich J.E."/>
            <person name="Amses K."/>
            <person name="Simmons R."/>
            <person name="Seto K."/>
            <person name="Myers J."/>
            <person name="Bonds A."/>
            <person name="Quandt C.A."/>
            <person name="Barry K."/>
            <person name="Liu P."/>
            <person name="Grigoriev I."/>
            <person name="Longcore J.E."/>
            <person name="James T.Y."/>
        </authorList>
    </citation>
    <scope>NUCLEOTIDE SEQUENCE</scope>
    <source>
        <strain evidence="2">JEL0318</strain>
    </source>
</reference>
<dbReference type="GO" id="GO:0005739">
    <property type="term" value="C:mitochondrion"/>
    <property type="evidence" value="ECO:0007669"/>
    <property type="project" value="TreeGrafter"/>
</dbReference>
<protein>
    <recommendedName>
        <fullName evidence="1">Rhodanese domain-containing protein</fullName>
    </recommendedName>
</protein>